<dbReference type="Proteomes" id="UP001234297">
    <property type="component" value="Chromosome 6"/>
</dbReference>
<accession>A0ACC2L292</accession>
<gene>
    <name evidence="1" type="ORF">MRB53_020672</name>
</gene>
<organism evidence="1 2">
    <name type="scientific">Persea americana</name>
    <name type="common">Avocado</name>
    <dbReference type="NCBI Taxonomy" id="3435"/>
    <lineage>
        <taxon>Eukaryota</taxon>
        <taxon>Viridiplantae</taxon>
        <taxon>Streptophyta</taxon>
        <taxon>Embryophyta</taxon>
        <taxon>Tracheophyta</taxon>
        <taxon>Spermatophyta</taxon>
        <taxon>Magnoliopsida</taxon>
        <taxon>Magnoliidae</taxon>
        <taxon>Laurales</taxon>
        <taxon>Lauraceae</taxon>
        <taxon>Persea</taxon>
    </lineage>
</organism>
<evidence type="ECO:0000313" key="1">
    <source>
        <dbReference type="EMBL" id="KAJ8627365.1"/>
    </source>
</evidence>
<dbReference type="EMBL" id="CM056814">
    <property type="protein sequence ID" value="KAJ8627365.1"/>
    <property type="molecule type" value="Genomic_DNA"/>
</dbReference>
<comment type="caution">
    <text evidence="1">The sequence shown here is derived from an EMBL/GenBank/DDBJ whole genome shotgun (WGS) entry which is preliminary data.</text>
</comment>
<name>A0ACC2L292_PERAE</name>
<sequence length="126" mass="13637">MSEITIDEQISIEILTADRPQVSPDIKAAQKEIFGVAVPTVTVSAVGILDLLLEKSPAHGDHNLLWNAYVCSVSATFTFGLALLLLSLILPRVPRLVPAVKKLVWVAMILLHIAQLILKVGTHSIP</sequence>
<proteinExistence type="predicted"/>
<protein>
    <submittedName>
        <fullName evidence="1">Uncharacterized protein</fullName>
    </submittedName>
</protein>
<keyword evidence="2" id="KW-1185">Reference proteome</keyword>
<evidence type="ECO:0000313" key="2">
    <source>
        <dbReference type="Proteomes" id="UP001234297"/>
    </source>
</evidence>
<reference evidence="1 2" key="1">
    <citation type="journal article" date="2022" name="Hortic Res">
        <title>A haplotype resolved chromosomal level avocado genome allows analysis of novel avocado genes.</title>
        <authorList>
            <person name="Nath O."/>
            <person name="Fletcher S.J."/>
            <person name="Hayward A."/>
            <person name="Shaw L.M."/>
            <person name="Masouleh A.K."/>
            <person name="Furtado A."/>
            <person name="Henry R.J."/>
            <person name="Mitter N."/>
        </authorList>
    </citation>
    <scope>NUCLEOTIDE SEQUENCE [LARGE SCALE GENOMIC DNA]</scope>
    <source>
        <strain evidence="2">cv. Hass</strain>
    </source>
</reference>